<gene>
    <name evidence="2" type="ORF">BCON_0001g01050</name>
</gene>
<reference evidence="2 3" key="1">
    <citation type="submission" date="2017-12" db="EMBL/GenBank/DDBJ databases">
        <title>Comparative genomics of Botrytis spp.</title>
        <authorList>
            <person name="Valero-Jimenez C.A."/>
            <person name="Tapia P."/>
            <person name="Veloso J."/>
            <person name="Silva-Moreno E."/>
            <person name="Staats M."/>
            <person name="Valdes J.H."/>
            <person name="Van Kan J.A.L."/>
        </authorList>
    </citation>
    <scope>NUCLEOTIDE SEQUENCE [LARGE SCALE GENOMIC DNA]</scope>
    <source>
        <strain evidence="2 3">MUCL11595</strain>
    </source>
</reference>
<evidence type="ECO:0000256" key="1">
    <source>
        <dbReference type="SAM" id="MobiDB-lite"/>
    </source>
</evidence>
<protein>
    <submittedName>
        <fullName evidence="2">Uncharacterized protein</fullName>
    </submittedName>
</protein>
<organism evidence="2 3">
    <name type="scientific">Botryotinia convoluta</name>
    <dbReference type="NCBI Taxonomy" id="54673"/>
    <lineage>
        <taxon>Eukaryota</taxon>
        <taxon>Fungi</taxon>
        <taxon>Dikarya</taxon>
        <taxon>Ascomycota</taxon>
        <taxon>Pezizomycotina</taxon>
        <taxon>Leotiomycetes</taxon>
        <taxon>Helotiales</taxon>
        <taxon>Sclerotiniaceae</taxon>
        <taxon>Botryotinia</taxon>
    </lineage>
</organism>
<dbReference type="EMBL" id="PQXN01000001">
    <property type="protein sequence ID" value="TGO65788.1"/>
    <property type="molecule type" value="Genomic_DNA"/>
</dbReference>
<name>A0A4Z1IWF3_9HELO</name>
<sequence>MHAMSVAYPMTTRYKVRVMVRLTYYYCIKVELSGLTVNHGKGDTGDGGKASGTSPVCLAD</sequence>
<dbReference type="Proteomes" id="UP000297527">
    <property type="component" value="Unassembled WGS sequence"/>
</dbReference>
<feature type="region of interest" description="Disordered" evidence="1">
    <location>
        <begin position="37"/>
        <end position="60"/>
    </location>
</feature>
<accession>A0A4Z1IWF3</accession>
<comment type="caution">
    <text evidence="2">The sequence shown here is derived from an EMBL/GenBank/DDBJ whole genome shotgun (WGS) entry which is preliminary data.</text>
</comment>
<keyword evidence="3" id="KW-1185">Reference proteome</keyword>
<dbReference type="AlphaFoldDB" id="A0A4Z1IWF3"/>
<evidence type="ECO:0000313" key="2">
    <source>
        <dbReference type="EMBL" id="TGO65788.1"/>
    </source>
</evidence>
<evidence type="ECO:0000313" key="3">
    <source>
        <dbReference type="Proteomes" id="UP000297527"/>
    </source>
</evidence>
<proteinExistence type="predicted"/>